<organism evidence="1 2">
    <name type="scientific">Portunus trituberculatus</name>
    <name type="common">Swimming crab</name>
    <name type="synonym">Neptunus trituberculatus</name>
    <dbReference type="NCBI Taxonomy" id="210409"/>
    <lineage>
        <taxon>Eukaryota</taxon>
        <taxon>Metazoa</taxon>
        <taxon>Ecdysozoa</taxon>
        <taxon>Arthropoda</taxon>
        <taxon>Crustacea</taxon>
        <taxon>Multicrustacea</taxon>
        <taxon>Malacostraca</taxon>
        <taxon>Eumalacostraca</taxon>
        <taxon>Eucarida</taxon>
        <taxon>Decapoda</taxon>
        <taxon>Pleocyemata</taxon>
        <taxon>Brachyura</taxon>
        <taxon>Eubrachyura</taxon>
        <taxon>Portunoidea</taxon>
        <taxon>Portunidae</taxon>
        <taxon>Portuninae</taxon>
        <taxon>Portunus</taxon>
    </lineage>
</organism>
<sequence length="88" mass="9852">MASCNSITLQEQQYNELEKDAKVQLGTRKNVWYLNVRTRGCKQRLLASPSPAPTATSCSTMIVKTTTFSCVLSVVFHLETYNGTKEAY</sequence>
<keyword evidence="2" id="KW-1185">Reference proteome</keyword>
<dbReference type="EMBL" id="VSRR010002677">
    <property type="protein sequence ID" value="MPC32708.1"/>
    <property type="molecule type" value="Genomic_DNA"/>
</dbReference>
<accession>A0A5B7EH20</accession>
<evidence type="ECO:0000313" key="2">
    <source>
        <dbReference type="Proteomes" id="UP000324222"/>
    </source>
</evidence>
<proteinExistence type="predicted"/>
<protein>
    <submittedName>
        <fullName evidence="1">Uncharacterized protein</fullName>
    </submittedName>
</protein>
<reference evidence="1 2" key="1">
    <citation type="submission" date="2019-05" db="EMBL/GenBank/DDBJ databases">
        <title>Another draft genome of Portunus trituberculatus and its Hox gene families provides insights of decapod evolution.</title>
        <authorList>
            <person name="Jeong J.-H."/>
            <person name="Song I."/>
            <person name="Kim S."/>
            <person name="Choi T."/>
            <person name="Kim D."/>
            <person name="Ryu S."/>
            <person name="Kim W."/>
        </authorList>
    </citation>
    <scope>NUCLEOTIDE SEQUENCE [LARGE SCALE GENOMIC DNA]</scope>
    <source>
        <tissue evidence="1">Muscle</tissue>
    </source>
</reference>
<name>A0A5B7EH20_PORTR</name>
<evidence type="ECO:0000313" key="1">
    <source>
        <dbReference type="EMBL" id="MPC32708.1"/>
    </source>
</evidence>
<dbReference type="Proteomes" id="UP000324222">
    <property type="component" value="Unassembled WGS sequence"/>
</dbReference>
<dbReference type="AlphaFoldDB" id="A0A5B7EH20"/>
<comment type="caution">
    <text evidence="1">The sequence shown here is derived from an EMBL/GenBank/DDBJ whole genome shotgun (WGS) entry which is preliminary data.</text>
</comment>
<gene>
    <name evidence="1" type="ORF">E2C01_026034</name>
</gene>